<gene>
    <name evidence="1" type="ORF">UFOPK1581_00717</name>
</gene>
<dbReference type="AlphaFoldDB" id="A0A6J6DBU0"/>
<sequence length="117" mass="12138">MRKSVGAVKSDLGAGTILAISILIVFFALFAASSLVSAQLLGFTRLQATTNSIALAAADALRGVSTGNPCIVAKDIASNSQLVLERCRIVGFEVFIETNMETLGVVQKARARAGPGE</sequence>
<evidence type="ECO:0000313" key="1">
    <source>
        <dbReference type="EMBL" id="CAB4559733.1"/>
    </source>
</evidence>
<reference evidence="1" key="1">
    <citation type="submission" date="2020-05" db="EMBL/GenBank/DDBJ databases">
        <authorList>
            <person name="Chiriac C."/>
            <person name="Salcher M."/>
            <person name="Ghai R."/>
            <person name="Kavagutti S V."/>
        </authorList>
    </citation>
    <scope>NUCLEOTIDE SEQUENCE</scope>
</reference>
<proteinExistence type="predicted"/>
<name>A0A6J6DBU0_9ZZZZ</name>
<dbReference type="NCBIfam" id="TIGR03816">
    <property type="entry name" value="tadE_like_DECH"/>
    <property type="match status" value="1"/>
</dbReference>
<dbReference type="EMBL" id="CAEZTB010000124">
    <property type="protein sequence ID" value="CAB4559733.1"/>
    <property type="molecule type" value="Genomic_DNA"/>
</dbReference>
<dbReference type="InterPro" id="IPR021202">
    <property type="entry name" value="Rv3654c-like"/>
</dbReference>
<organism evidence="1">
    <name type="scientific">freshwater metagenome</name>
    <dbReference type="NCBI Taxonomy" id="449393"/>
    <lineage>
        <taxon>unclassified sequences</taxon>
        <taxon>metagenomes</taxon>
        <taxon>ecological metagenomes</taxon>
    </lineage>
</organism>
<accession>A0A6J6DBU0</accession>
<protein>
    <submittedName>
        <fullName evidence="1">Unannotated protein</fullName>
    </submittedName>
</protein>